<sequence length="130" mass="15391">MQKIILFDGVCNFCNQSVQFIIKRDPKQQFQFASLQSDIGEKLIKEYKIPEQLDSLIIIENKKYFTMSTAALKIARHLQGPIRFLYVLIVIPKPIRDFVYKIVAKNRYKWFGKRESCMIPSPEDKKRFLD</sequence>
<evidence type="ECO:0000313" key="1">
    <source>
        <dbReference type="EMBL" id="MBB6512581.1"/>
    </source>
</evidence>
<reference evidence="1 2" key="1">
    <citation type="submission" date="2020-08" db="EMBL/GenBank/DDBJ databases">
        <title>Genomic Encyclopedia of Type Strains, Phase IV (KMG-IV): sequencing the most valuable type-strain genomes for metagenomic binning, comparative biology and taxonomic classification.</title>
        <authorList>
            <person name="Goeker M."/>
        </authorList>
    </citation>
    <scope>NUCLEOTIDE SEQUENCE [LARGE SCALE GENOMIC DNA]</scope>
    <source>
        <strain evidence="1 2">DSM 11805</strain>
    </source>
</reference>
<dbReference type="EMBL" id="JACHON010000004">
    <property type="protein sequence ID" value="MBB6512581.1"/>
    <property type="molecule type" value="Genomic_DNA"/>
</dbReference>
<protein>
    <submittedName>
        <fullName evidence="1">Putative DCC family thiol-disulfide oxidoreductase YuxK</fullName>
    </submittedName>
</protein>
<evidence type="ECO:0000313" key="2">
    <source>
        <dbReference type="Proteomes" id="UP000572212"/>
    </source>
</evidence>
<dbReference type="PANTHER" id="PTHR33639">
    <property type="entry name" value="THIOL-DISULFIDE OXIDOREDUCTASE DCC"/>
    <property type="match status" value="1"/>
</dbReference>
<dbReference type="AlphaFoldDB" id="A0A841RIT0"/>
<keyword evidence="2" id="KW-1185">Reference proteome</keyword>
<dbReference type="Pfam" id="PF04134">
    <property type="entry name" value="DCC1-like"/>
    <property type="match status" value="1"/>
</dbReference>
<dbReference type="InterPro" id="IPR052927">
    <property type="entry name" value="DCC_oxidoreductase"/>
</dbReference>
<comment type="caution">
    <text evidence="1">The sequence shown here is derived from an EMBL/GenBank/DDBJ whole genome shotgun (WGS) entry which is preliminary data.</text>
</comment>
<dbReference type="PANTHER" id="PTHR33639:SF2">
    <property type="entry name" value="DUF393 DOMAIN-CONTAINING PROTEIN"/>
    <property type="match status" value="1"/>
</dbReference>
<organism evidence="1 2">
    <name type="scientific">Gracilibacillus halotolerans</name>
    <dbReference type="NCBI Taxonomy" id="74386"/>
    <lineage>
        <taxon>Bacteria</taxon>
        <taxon>Bacillati</taxon>
        <taxon>Bacillota</taxon>
        <taxon>Bacilli</taxon>
        <taxon>Bacillales</taxon>
        <taxon>Bacillaceae</taxon>
        <taxon>Gracilibacillus</taxon>
    </lineage>
</organism>
<name>A0A841RIT0_9BACI</name>
<dbReference type="Proteomes" id="UP000572212">
    <property type="component" value="Unassembled WGS sequence"/>
</dbReference>
<proteinExistence type="predicted"/>
<accession>A0A841RIT0</accession>
<dbReference type="RefSeq" id="WP_184246071.1">
    <property type="nucleotide sequence ID" value="NZ_BAAACU010000028.1"/>
</dbReference>
<dbReference type="InterPro" id="IPR007263">
    <property type="entry name" value="DCC1-like"/>
</dbReference>
<dbReference type="GO" id="GO:0015035">
    <property type="term" value="F:protein-disulfide reductase activity"/>
    <property type="evidence" value="ECO:0007669"/>
    <property type="project" value="InterPro"/>
</dbReference>
<gene>
    <name evidence="1" type="ORF">GGQ92_001367</name>
</gene>